<dbReference type="SUPFAM" id="SSF75304">
    <property type="entry name" value="Amidase signature (AS) enzymes"/>
    <property type="match status" value="1"/>
</dbReference>
<dbReference type="Pfam" id="PF01425">
    <property type="entry name" value="Amidase"/>
    <property type="match status" value="1"/>
</dbReference>
<dbReference type="EMBL" id="CP003555">
    <property type="protein sequence ID" value="AFK64568.1"/>
    <property type="molecule type" value="Genomic_DNA"/>
</dbReference>
<gene>
    <name evidence="2" type="ordered locus">TKWG_25115</name>
</gene>
<reference evidence="3" key="2">
    <citation type="journal article" date="2013" name="PLoS ONE">
        <title>Genome implosion elicits host-confinement in Alcaligenaceae: evidence from the comparative genomics of Tetrathiobacter kashmirensis, a pathogen in the making.</title>
        <authorList>
            <person name="Ghosh W."/>
            <person name="Alam M."/>
            <person name="Roy C."/>
            <person name="Pyne P."/>
            <person name="George A."/>
            <person name="Chakraborty R."/>
            <person name="Majumder S."/>
            <person name="Agarwal A."/>
            <person name="Chakraborty S."/>
            <person name="Majumdar S."/>
            <person name="Gupta S.K."/>
        </authorList>
    </citation>
    <scope>NUCLEOTIDE SEQUENCE [LARGE SCALE GENOMIC DNA]</scope>
    <source>
        <strain evidence="3">WT001</strain>
    </source>
</reference>
<evidence type="ECO:0000313" key="2">
    <source>
        <dbReference type="EMBL" id="AFK64568.1"/>
    </source>
</evidence>
<sequence length="48" mass="4858">MLDGIPVAIKDLIDIAGVVTTGGSAVHDGQASSKTAALVQRLQAQARL</sequence>
<name>I3UHT0_ADVKW</name>
<dbReference type="AlphaFoldDB" id="I3UHT0"/>
<feature type="domain" description="Amidase" evidence="1">
    <location>
        <begin position="2"/>
        <end position="45"/>
    </location>
</feature>
<dbReference type="Gene3D" id="3.90.1300.10">
    <property type="entry name" value="Amidase signature (AS) domain"/>
    <property type="match status" value="1"/>
</dbReference>
<organism evidence="2 3">
    <name type="scientific">Advenella kashmirensis (strain DSM 17095 / LMG 22695 / WT001)</name>
    <name type="common">Tetrathiobacter kashmirensis</name>
    <dbReference type="NCBI Taxonomy" id="1036672"/>
    <lineage>
        <taxon>Bacteria</taxon>
        <taxon>Pseudomonadati</taxon>
        <taxon>Pseudomonadota</taxon>
        <taxon>Betaproteobacteria</taxon>
        <taxon>Burkholderiales</taxon>
        <taxon>Alcaligenaceae</taxon>
    </lineage>
</organism>
<keyword evidence="3" id="KW-1185">Reference proteome</keyword>
<dbReference type="KEGG" id="aka:TKWG_25115"/>
<reference evidence="2 3" key="1">
    <citation type="journal article" date="2011" name="J. Bacteriol.">
        <title>Whole-genome shotgun sequencing of the sulfur-oxidizing chemoautotroph Tetrathiobacter kashmirensis.</title>
        <authorList>
            <person name="Ghosh W."/>
            <person name="George A."/>
            <person name="Agarwal A."/>
            <person name="Raj P."/>
            <person name="Alam M."/>
            <person name="Pyne P."/>
            <person name="Das Gupta S.K."/>
        </authorList>
    </citation>
    <scope>NUCLEOTIDE SEQUENCE [LARGE SCALE GENOMIC DNA]</scope>
    <source>
        <strain evidence="2 3">WT001</strain>
    </source>
</reference>
<proteinExistence type="predicted"/>
<accession>I3UHT0</accession>
<dbReference type="InterPro" id="IPR023631">
    <property type="entry name" value="Amidase_dom"/>
</dbReference>
<dbReference type="Proteomes" id="UP000005267">
    <property type="component" value="Chromosome"/>
</dbReference>
<dbReference type="InterPro" id="IPR036928">
    <property type="entry name" value="AS_sf"/>
</dbReference>
<evidence type="ECO:0000259" key="1">
    <source>
        <dbReference type="Pfam" id="PF01425"/>
    </source>
</evidence>
<protein>
    <submittedName>
        <fullName evidence="2">Amidase</fullName>
    </submittedName>
</protein>
<dbReference type="HOGENOM" id="CLU_3148587_0_0_4"/>
<evidence type="ECO:0000313" key="3">
    <source>
        <dbReference type="Proteomes" id="UP000005267"/>
    </source>
</evidence>